<dbReference type="RefSeq" id="WP_239089528.1">
    <property type="nucleotide sequence ID" value="NZ_BOOG01000017.1"/>
</dbReference>
<feature type="transmembrane region" description="Helical" evidence="2">
    <location>
        <begin position="302"/>
        <end position="323"/>
    </location>
</feature>
<organism evidence="3 4">
    <name type="scientific">Sphaerimonospora thailandensis</name>
    <dbReference type="NCBI Taxonomy" id="795644"/>
    <lineage>
        <taxon>Bacteria</taxon>
        <taxon>Bacillati</taxon>
        <taxon>Actinomycetota</taxon>
        <taxon>Actinomycetes</taxon>
        <taxon>Streptosporangiales</taxon>
        <taxon>Streptosporangiaceae</taxon>
        <taxon>Sphaerimonospora</taxon>
    </lineage>
</organism>
<evidence type="ECO:0000313" key="3">
    <source>
        <dbReference type="EMBL" id="GIH69796.1"/>
    </source>
</evidence>
<feature type="transmembrane region" description="Helical" evidence="2">
    <location>
        <begin position="198"/>
        <end position="228"/>
    </location>
</feature>
<dbReference type="InterPro" id="IPR018650">
    <property type="entry name" value="STSV1_Orf64"/>
</dbReference>
<dbReference type="Proteomes" id="UP000610966">
    <property type="component" value="Unassembled WGS sequence"/>
</dbReference>
<feature type="transmembrane region" description="Helical" evidence="2">
    <location>
        <begin position="152"/>
        <end position="168"/>
    </location>
</feature>
<gene>
    <name evidence="3" type="ORF">Mth01_20490</name>
</gene>
<feature type="transmembrane region" description="Helical" evidence="2">
    <location>
        <begin position="235"/>
        <end position="257"/>
    </location>
</feature>
<feature type="transmembrane region" description="Helical" evidence="2">
    <location>
        <begin position="126"/>
        <end position="145"/>
    </location>
</feature>
<protein>
    <recommendedName>
        <fullName evidence="5">DUF2079 domain-containing protein</fullName>
    </recommendedName>
</protein>
<name>A0A8J3VZE6_9ACTN</name>
<dbReference type="EMBL" id="BOOG01000017">
    <property type="protein sequence ID" value="GIH69796.1"/>
    <property type="molecule type" value="Genomic_DNA"/>
</dbReference>
<evidence type="ECO:0000256" key="1">
    <source>
        <dbReference type="SAM" id="MobiDB-lite"/>
    </source>
</evidence>
<feature type="transmembrane region" description="Helical" evidence="2">
    <location>
        <begin position="376"/>
        <end position="393"/>
    </location>
</feature>
<feature type="transmembrane region" description="Helical" evidence="2">
    <location>
        <begin position="36"/>
        <end position="60"/>
    </location>
</feature>
<evidence type="ECO:0000313" key="4">
    <source>
        <dbReference type="Proteomes" id="UP000610966"/>
    </source>
</evidence>
<feature type="region of interest" description="Disordered" evidence="1">
    <location>
        <begin position="1"/>
        <end position="27"/>
    </location>
</feature>
<reference evidence="3" key="1">
    <citation type="submission" date="2021-01" db="EMBL/GenBank/DDBJ databases">
        <title>Whole genome shotgun sequence of Sphaerimonospora thailandensis NBRC 107569.</title>
        <authorList>
            <person name="Komaki H."/>
            <person name="Tamura T."/>
        </authorList>
    </citation>
    <scope>NUCLEOTIDE SEQUENCE</scope>
    <source>
        <strain evidence="3">NBRC 107569</strain>
    </source>
</reference>
<keyword evidence="4" id="KW-1185">Reference proteome</keyword>
<comment type="caution">
    <text evidence="3">The sequence shown here is derived from an EMBL/GenBank/DDBJ whole genome shotgun (WGS) entry which is preliminary data.</text>
</comment>
<evidence type="ECO:0000256" key="2">
    <source>
        <dbReference type="SAM" id="Phobius"/>
    </source>
</evidence>
<proteinExistence type="predicted"/>
<keyword evidence="2" id="KW-0472">Membrane</keyword>
<accession>A0A8J3VZE6</accession>
<keyword evidence="2" id="KW-0812">Transmembrane</keyword>
<dbReference type="Pfam" id="PF09852">
    <property type="entry name" value="DUF2079"/>
    <property type="match status" value="1"/>
</dbReference>
<sequence length="514" mass="56022">MTEQTRTIDREPAGPTEPTGSPPRAGRAVRRLDRHVVGVAAITVSAIGVYTLLGLVRFYLYRATSLDLTLFDQTIRGFARLGAPTSPLRGVDLGEGVDFVQLGEHFSPILAVLAPFYWLHDGPETLIVAQAVLFALAIPPIWVFTRRVLGTAPAYFVAVAYALSWPVAQAANFDFHEVAFAPVLTALAIERFHAGRRLAAAVAICAFLLVKEDTGLMVAGFGCCLLVTRGRRLDGLGYLGLGILYTGLARGILIPAVGGDPGLYWAYDHLGRSVPEVLATAAGDPTRVLEMLVGPQVKIDTWAFLLWPALFTCLFSPLTLMALPQILERMLSDREIWWGVDFHHSAFTVAVLLCAGVDGASRLLRWVRRVWPDPRAGALAWAAGVCVVALTLVPRFPLDQLIRPEFYETHPDVVAAGQAVRMVPSGVAVEAVNHVGPHLSARTTVLLWNDRPPVAQWIVADTARGAYPWGSVDRQRERVEELKTMGYEVLFDREGYVVLYRSAPPPGAAAELAR</sequence>
<evidence type="ECO:0008006" key="5">
    <source>
        <dbReference type="Google" id="ProtNLM"/>
    </source>
</evidence>
<feature type="compositionally biased region" description="Basic and acidic residues" evidence="1">
    <location>
        <begin position="1"/>
        <end position="12"/>
    </location>
</feature>
<dbReference type="AlphaFoldDB" id="A0A8J3VZE6"/>
<keyword evidence="2" id="KW-1133">Transmembrane helix</keyword>